<dbReference type="GO" id="GO:0003677">
    <property type="term" value="F:DNA binding"/>
    <property type="evidence" value="ECO:0007669"/>
    <property type="project" value="InterPro"/>
</dbReference>
<dbReference type="Proteomes" id="UP000249393">
    <property type="component" value="Unassembled WGS sequence"/>
</dbReference>
<proteinExistence type="predicted"/>
<name>A0A2W5WSN6_9CAUL</name>
<dbReference type="InterPro" id="IPR010270">
    <property type="entry name" value="Phage_P2_GpM"/>
</dbReference>
<dbReference type="EMBL" id="QFQZ01000002">
    <property type="protein sequence ID" value="PZR37168.1"/>
    <property type="molecule type" value="Genomic_DNA"/>
</dbReference>
<dbReference type="AlphaFoldDB" id="A0A2W5WSN6"/>
<organism evidence="1 2">
    <name type="scientific">Caulobacter segnis</name>
    <dbReference type="NCBI Taxonomy" id="88688"/>
    <lineage>
        <taxon>Bacteria</taxon>
        <taxon>Pseudomonadati</taxon>
        <taxon>Pseudomonadota</taxon>
        <taxon>Alphaproteobacteria</taxon>
        <taxon>Caulobacterales</taxon>
        <taxon>Caulobacteraceae</taxon>
        <taxon>Caulobacter</taxon>
    </lineage>
</organism>
<gene>
    <name evidence="1" type="ORF">DI526_01235</name>
</gene>
<comment type="caution">
    <text evidence="1">The sequence shown here is derived from an EMBL/GenBank/DDBJ whole genome shotgun (WGS) entry which is preliminary data.</text>
</comment>
<evidence type="ECO:0000313" key="1">
    <source>
        <dbReference type="EMBL" id="PZR37168.1"/>
    </source>
</evidence>
<dbReference type="RefSeq" id="WP_304273124.1">
    <property type="nucleotide sequence ID" value="NZ_QFQZ01000002.1"/>
</dbReference>
<evidence type="ECO:0000313" key="2">
    <source>
        <dbReference type="Proteomes" id="UP000249393"/>
    </source>
</evidence>
<accession>A0A2W5WSN6</accession>
<dbReference type="GO" id="GO:0004519">
    <property type="term" value="F:endonuclease activity"/>
    <property type="evidence" value="ECO:0007669"/>
    <property type="project" value="InterPro"/>
</dbReference>
<reference evidence="1 2" key="1">
    <citation type="submission" date="2017-08" db="EMBL/GenBank/DDBJ databases">
        <title>Infants hospitalized years apart are colonized by the same room-sourced microbial strains.</title>
        <authorList>
            <person name="Brooks B."/>
            <person name="Olm M.R."/>
            <person name="Firek B.A."/>
            <person name="Baker R."/>
            <person name="Thomas B.C."/>
            <person name="Morowitz M.J."/>
            <person name="Banfield J.F."/>
        </authorList>
    </citation>
    <scope>NUCLEOTIDE SEQUENCE [LARGE SCALE GENOMIC DNA]</scope>
    <source>
        <strain evidence="1">S2_003_000_R2_4</strain>
    </source>
</reference>
<protein>
    <submittedName>
        <fullName evidence="1">Terminase</fullName>
    </submittedName>
</protein>
<dbReference type="Pfam" id="PF05944">
    <property type="entry name" value="Phage_term_smal"/>
    <property type="match status" value="1"/>
</dbReference>
<sequence length="248" mass="26821">MTRFSLAAQHRQRVLARLDFAKAATSSTAPAAPAAPEYDLMLLKLRTDQVKLKALQSIEKRIELKRELLPEYAGWVQGRLDAAVDAARGVQDDVFVTIMMWRIDVGDFDGALPLAQYALRYGLAMPEPFKRGVACYLAEDVAEASIKLLAAGEAAPPALPLVAEMVDGHDMPDEVKAKVHKALGLEALRVSADEAACAASGVPGAARIFKERALLELRRANDLHAASGVKTDIKRLEKDLNKPADQAG</sequence>